<evidence type="ECO:0000256" key="1">
    <source>
        <dbReference type="SAM" id="MobiDB-lite"/>
    </source>
</evidence>
<dbReference type="EMBL" id="JARAKH010001517">
    <property type="protein sequence ID" value="KAK8372857.1"/>
    <property type="molecule type" value="Genomic_DNA"/>
</dbReference>
<evidence type="ECO:0000313" key="2">
    <source>
        <dbReference type="EMBL" id="KAK8372857.1"/>
    </source>
</evidence>
<evidence type="ECO:0000313" key="3">
    <source>
        <dbReference type="Proteomes" id="UP001487740"/>
    </source>
</evidence>
<accession>A0AAW0SDE9</accession>
<organism evidence="2 3">
    <name type="scientific">Scylla paramamosain</name>
    <name type="common">Mud crab</name>
    <dbReference type="NCBI Taxonomy" id="85552"/>
    <lineage>
        <taxon>Eukaryota</taxon>
        <taxon>Metazoa</taxon>
        <taxon>Ecdysozoa</taxon>
        <taxon>Arthropoda</taxon>
        <taxon>Crustacea</taxon>
        <taxon>Multicrustacea</taxon>
        <taxon>Malacostraca</taxon>
        <taxon>Eumalacostraca</taxon>
        <taxon>Eucarida</taxon>
        <taxon>Decapoda</taxon>
        <taxon>Pleocyemata</taxon>
        <taxon>Brachyura</taxon>
        <taxon>Eubrachyura</taxon>
        <taxon>Portunoidea</taxon>
        <taxon>Portunidae</taxon>
        <taxon>Portuninae</taxon>
        <taxon>Scylla</taxon>
    </lineage>
</organism>
<gene>
    <name evidence="2" type="ORF">O3P69_018683</name>
</gene>
<sequence>MVYPTPGTERGEKNAGHHHLRHVNPPPRDRRIIPSGLTWKAHAQARNSANKSGMGLLLISLGAEDRHRA</sequence>
<keyword evidence="3" id="KW-1185">Reference proteome</keyword>
<dbReference type="Proteomes" id="UP001487740">
    <property type="component" value="Unassembled WGS sequence"/>
</dbReference>
<reference evidence="2 3" key="1">
    <citation type="submission" date="2023-03" db="EMBL/GenBank/DDBJ databases">
        <title>High-quality genome of Scylla paramamosain provides insights in environmental adaptation.</title>
        <authorList>
            <person name="Zhang L."/>
        </authorList>
    </citation>
    <scope>NUCLEOTIDE SEQUENCE [LARGE SCALE GENOMIC DNA]</scope>
    <source>
        <strain evidence="2">LZ_2023a</strain>
        <tissue evidence="2">Muscle</tissue>
    </source>
</reference>
<proteinExistence type="predicted"/>
<name>A0AAW0SDE9_SCYPA</name>
<dbReference type="AlphaFoldDB" id="A0AAW0SDE9"/>
<feature type="region of interest" description="Disordered" evidence="1">
    <location>
        <begin position="1"/>
        <end position="30"/>
    </location>
</feature>
<protein>
    <submittedName>
        <fullName evidence="2">Uncharacterized protein</fullName>
    </submittedName>
</protein>
<comment type="caution">
    <text evidence="2">The sequence shown here is derived from an EMBL/GenBank/DDBJ whole genome shotgun (WGS) entry which is preliminary data.</text>
</comment>